<keyword evidence="1" id="KW-0812">Transmembrane</keyword>
<dbReference type="NCBIfam" id="NF008528">
    <property type="entry name" value="PRK11463.1-2"/>
    <property type="match status" value="1"/>
</dbReference>
<dbReference type="AlphaFoldDB" id="A0A840FAM1"/>
<keyword evidence="1" id="KW-0472">Membrane</keyword>
<proteinExistence type="predicted"/>
<dbReference type="InterPro" id="IPR007313">
    <property type="entry name" value="FxsA"/>
</dbReference>
<dbReference type="Pfam" id="PF04186">
    <property type="entry name" value="FxsA"/>
    <property type="match status" value="1"/>
</dbReference>
<gene>
    <name evidence="2" type="ORF">BKA16_003109</name>
</gene>
<dbReference type="PANTHER" id="PTHR35335">
    <property type="entry name" value="UPF0716 PROTEIN FXSA"/>
    <property type="match status" value="1"/>
</dbReference>
<keyword evidence="1" id="KW-1133">Transmembrane helix</keyword>
<accession>A0A840FAM1</accession>
<feature type="transmembrane region" description="Helical" evidence="1">
    <location>
        <begin position="26"/>
        <end position="44"/>
    </location>
</feature>
<dbReference type="Proteomes" id="UP000551501">
    <property type="component" value="Unassembled WGS sequence"/>
</dbReference>
<sequence length="177" mass="18374">MIRLAIVAYLVVEIAAFWALTHFLGFGWALLITVGAAALGFAVLGRRARGLTADLRSATRRGPTDLRPAGDGALFAGAAVLTILPGVVSTVVGLLLMTPPARAVLRPAVEASMLRRATAILGGVPGGRVRNGRYVDGTVEGSVVDETSDVVDVTKRRPDGTVYIDVPGLPEPPPARG</sequence>
<dbReference type="EMBL" id="JACIFP010000001">
    <property type="protein sequence ID" value="MBB4136557.1"/>
    <property type="molecule type" value="Genomic_DNA"/>
</dbReference>
<evidence type="ECO:0000313" key="3">
    <source>
        <dbReference type="Proteomes" id="UP000551501"/>
    </source>
</evidence>
<name>A0A840FAM1_9ACTN</name>
<dbReference type="PANTHER" id="PTHR35335:SF1">
    <property type="entry name" value="UPF0716 PROTEIN FXSA"/>
    <property type="match status" value="1"/>
</dbReference>
<dbReference type="GO" id="GO:0016020">
    <property type="term" value="C:membrane"/>
    <property type="evidence" value="ECO:0007669"/>
    <property type="project" value="InterPro"/>
</dbReference>
<comment type="caution">
    <text evidence="2">The sequence shown here is derived from an EMBL/GenBank/DDBJ whole genome shotgun (WGS) entry which is preliminary data.</text>
</comment>
<evidence type="ECO:0000313" key="2">
    <source>
        <dbReference type="EMBL" id="MBB4136557.1"/>
    </source>
</evidence>
<reference evidence="2 3" key="1">
    <citation type="submission" date="2020-08" db="EMBL/GenBank/DDBJ databases">
        <title>Sequencing the genomes of 1000 actinobacteria strains.</title>
        <authorList>
            <person name="Klenk H.-P."/>
        </authorList>
    </citation>
    <scope>NUCLEOTIDE SEQUENCE [LARGE SCALE GENOMIC DNA]</scope>
    <source>
        <strain evidence="2 3">DSM 45298</strain>
    </source>
</reference>
<keyword evidence="3" id="KW-1185">Reference proteome</keyword>
<organism evidence="2 3">
    <name type="scientific">Gordonia humi</name>
    <dbReference type="NCBI Taxonomy" id="686429"/>
    <lineage>
        <taxon>Bacteria</taxon>
        <taxon>Bacillati</taxon>
        <taxon>Actinomycetota</taxon>
        <taxon>Actinomycetes</taxon>
        <taxon>Mycobacteriales</taxon>
        <taxon>Gordoniaceae</taxon>
        <taxon>Gordonia</taxon>
    </lineage>
</organism>
<feature type="transmembrane region" description="Helical" evidence="1">
    <location>
        <begin position="73"/>
        <end position="97"/>
    </location>
</feature>
<evidence type="ECO:0000256" key="1">
    <source>
        <dbReference type="SAM" id="Phobius"/>
    </source>
</evidence>
<dbReference type="RefSeq" id="WP_183371529.1">
    <property type="nucleotide sequence ID" value="NZ_BAABHL010000041.1"/>
</dbReference>
<protein>
    <submittedName>
        <fullName evidence="2">UPF0716 protein FxsA</fullName>
    </submittedName>
</protein>